<dbReference type="Proteomes" id="UP001056690">
    <property type="component" value="Chromosome 2"/>
</dbReference>
<dbReference type="RefSeq" id="WP_250669526.1">
    <property type="nucleotide sequence ID" value="NZ_CP098048.1"/>
</dbReference>
<proteinExistence type="predicted"/>
<reference evidence="1" key="1">
    <citation type="submission" date="2022-05" db="EMBL/GenBank/DDBJ databases">
        <title>Brucella abortus biovar 1 isolated from water buffalo in Campania region.</title>
        <authorList>
            <person name="Riccardi M.G."/>
            <person name="Paradiso R."/>
            <person name="Borriello G."/>
        </authorList>
    </citation>
    <scope>NUCLEOTIDE SEQUENCE</scope>
    <source>
        <strain evidence="1">69841</strain>
    </source>
</reference>
<dbReference type="EMBL" id="CP098118">
    <property type="protein sequence ID" value="URS51756.1"/>
    <property type="molecule type" value="Genomic_DNA"/>
</dbReference>
<organism evidence="1 2">
    <name type="scientific">Brucella abortus</name>
    <dbReference type="NCBI Taxonomy" id="235"/>
    <lineage>
        <taxon>Bacteria</taxon>
        <taxon>Pseudomonadati</taxon>
        <taxon>Pseudomonadota</taxon>
        <taxon>Alphaproteobacteria</taxon>
        <taxon>Hyphomicrobiales</taxon>
        <taxon>Brucellaceae</taxon>
        <taxon>Brucella/Ochrobactrum group</taxon>
        <taxon>Brucella</taxon>
    </lineage>
</organism>
<dbReference type="AlphaFoldDB" id="A0AAE9RUX1"/>
<protein>
    <submittedName>
        <fullName evidence="1">Uncharacterized protein</fullName>
    </submittedName>
</protein>
<evidence type="ECO:0000313" key="1">
    <source>
        <dbReference type="EMBL" id="URS51756.1"/>
    </source>
</evidence>
<name>A0AAE9RUX1_BRUAO</name>
<gene>
    <name evidence="1" type="ORF">NBW10_12695</name>
</gene>
<accession>A0AAE9RUX1</accession>
<sequence length="83" mass="9498">MFEYRSGAYLRVREHRTQINCSLQPGITKNATVVLTGLPKHSQRKQTSWRNGPCSGCFLNRKFAHELPVTFYHNFAHYGGASK</sequence>
<evidence type="ECO:0000313" key="2">
    <source>
        <dbReference type="Proteomes" id="UP001056690"/>
    </source>
</evidence>